<feature type="coiled-coil region" evidence="1">
    <location>
        <begin position="454"/>
        <end position="481"/>
    </location>
</feature>
<evidence type="ECO:0000256" key="1">
    <source>
        <dbReference type="SAM" id="Coils"/>
    </source>
</evidence>
<dbReference type="OrthoDB" id="3197614at2759"/>
<protein>
    <submittedName>
        <fullName evidence="3">Uncharacterized protein</fullName>
    </submittedName>
</protein>
<dbReference type="PANTHER" id="PTHR40130">
    <property type="entry name" value="EXPRESSED PROTEIN"/>
    <property type="match status" value="1"/>
</dbReference>
<keyword evidence="1" id="KW-0175">Coiled coil</keyword>
<feature type="coiled-coil region" evidence="1">
    <location>
        <begin position="585"/>
        <end position="619"/>
    </location>
</feature>
<feature type="region of interest" description="Disordered" evidence="2">
    <location>
        <begin position="513"/>
        <end position="544"/>
    </location>
</feature>
<evidence type="ECO:0000313" key="4">
    <source>
        <dbReference type="Proteomes" id="UP000620104"/>
    </source>
</evidence>
<dbReference type="Proteomes" id="UP000620104">
    <property type="component" value="Unassembled WGS sequence"/>
</dbReference>
<proteinExistence type="predicted"/>
<dbReference type="PANTHER" id="PTHR40130:SF1">
    <property type="entry name" value="SPINDLE POLE BODY-ASSOCIATED PROTEIN CUT12 DOMAIN-CONTAINING PROTEIN"/>
    <property type="match status" value="1"/>
</dbReference>
<feature type="compositionally biased region" description="Low complexity" evidence="2">
    <location>
        <begin position="241"/>
        <end position="256"/>
    </location>
</feature>
<evidence type="ECO:0000256" key="2">
    <source>
        <dbReference type="SAM" id="MobiDB-lite"/>
    </source>
</evidence>
<gene>
    <name evidence="3" type="ORF">NliqN6_1730</name>
</gene>
<keyword evidence="4" id="KW-1185">Reference proteome</keyword>
<accession>A0A8H3YDL1</accession>
<feature type="compositionally biased region" description="Basic and acidic residues" evidence="2">
    <location>
        <begin position="113"/>
        <end position="127"/>
    </location>
</feature>
<dbReference type="EMBL" id="BLZA01000011">
    <property type="protein sequence ID" value="GHJ85328.1"/>
    <property type="molecule type" value="Genomic_DNA"/>
</dbReference>
<evidence type="ECO:0000313" key="3">
    <source>
        <dbReference type="EMBL" id="GHJ85328.1"/>
    </source>
</evidence>
<feature type="region of interest" description="Disordered" evidence="2">
    <location>
        <begin position="632"/>
        <end position="661"/>
    </location>
</feature>
<feature type="compositionally biased region" description="Polar residues" evidence="2">
    <location>
        <begin position="94"/>
        <end position="112"/>
    </location>
</feature>
<feature type="region of interest" description="Disordered" evidence="2">
    <location>
        <begin position="94"/>
        <end position="170"/>
    </location>
</feature>
<feature type="compositionally biased region" description="Basic and acidic residues" evidence="2">
    <location>
        <begin position="352"/>
        <end position="366"/>
    </location>
</feature>
<feature type="compositionally biased region" description="Polar residues" evidence="2">
    <location>
        <begin position="195"/>
        <end position="220"/>
    </location>
</feature>
<feature type="region of interest" description="Disordered" evidence="2">
    <location>
        <begin position="341"/>
        <end position="384"/>
    </location>
</feature>
<feature type="compositionally biased region" description="Basic residues" evidence="2">
    <location>
        <begin position="342"/>
        <end position="351"/>
    </location>
</feature>
<dbReference type="AlphaFoldDB" id="A0A8H3YDL1"/>
<comment type="caution">
    <text evidence="3">The sequence shown here is derived from an EMBL/GenBank/DDBJ whole genome shotgun (WGS) entry which is preliminary data.</text>
</comment>
<feature type="region of interest" description="Disordered" evidence="2">
    <location>
        <begin position="193"/>
        <end position="256"/>
    </location>
</feature>
<feature type="compositionally biased region" description="Basic and acidic residues" evidence="2">
    <location>
        <begin position="632"/>
        <end position="641"/>
    </location>
</feature>
<name>A0A8H3YDL1_9TREE</name>
<organism evidence="3 4">
    <name type="scientific">Naganishia liquefaciens</name>
    <dbReference type="NCBI Taxonomy" id="104408"/>
    <lineage>
        <taxon>Eukaryota</taxon>
        <taxon>Fungi</taxon>
        <taxon>Dikarya</taxon>
        <taxon>Basidiomycota</taxon>
        <taxon>Agaricomycotina</taxon>
        <taxon>Tremellomycetes</taxon>
        <taxon>Filobasidiales</taxon>
        <taxon>Filobasidiaceae</taxon>
        <taxon>Naganishia</taxon>
    </lineage>
</organism>
<feature type="compositionally biased region" description="Polar residues" evidence="2">
    <location>
        <begin position="160"/>
        <end position="170"/>
    </location>
</feature>
<sequence>MSKAHALTNQGTLLMNRVTGTGNKSDPVILQQALDAFEQGTHLFEQASKDIKDHGAITAVNLLIIQNRKQVKDITRRLNLLKIQERQRQLNSARAQAVPYSSQSRGLINGKTSQDDGARAEEREGKTQNDMTPGTAALRDGHLAGITEADKRPRRRRVNPGSSVTGSGIFVSTPQSGIFVSTYAKQEPAHHFSTLPASSPFGSSSTAQRISGENSENFPGQTFVDETKSLGQSPDDRLSRGTRGNSTGNSTSASSVYDGSTYASGYGYSQSSRSSGSSTFGAFDGEDGFVYFTHPLGSSDPFARFWNVLETAIDQISNPVAFASLPVDLPRVVDPVHEAIVKKQRRRHKEKHSSGKHRDKEGIKERRDRRHSRRMKGEASLSDLSGSDSFCIISKDGIHDAVSTSSGQTFNAEMAYPPDSQLHANLAGNASDLPGSGKSREELAVENLSLRHSLDVLSVQSQALQKELETYKRQADQRQEMMKSVVLGVKREAQKAMIHSQVLGSVYHDINDKEGDRSSMSNSRIGSPIRRMGHLNLDRGGSSPERRVKIPVISVEEDPFDMDSEHGDVSQQTIRRDGFEGEGDARAAITDMDTLRQRLQDVEAENRELRLEIQRSGAHLQKYRDRFERMKVSSRAKKEAKLSTGGIQRTSELPTLGEEGE</sequence>
<reference evidence="3" key="1">
    <citation type="submission" date="2020-07" db="EMBL/GenBank/DDBJ databases">
        <title>Draft Genome Sequence of a Deep-Sea Yeast, Naganishia (Cryptococcus) liquefaciens strain N6.</title>
        <authorList>
            <person name="Han Y.W."/>
            <person name="Kajitani R."/>
            <person name="Morimoto H."/>
            <person name="Parhat M."/>
            <person name="Tsubouchi H."/>
            <person name="Bakenova O."/>
            <person name="Ogata M."/>
            <person name="Argunhan B."/>
            <person name="Aoki R."/>
            <person name="Kajiwara S."/>
            <person name="Itoh T."/>
            <person name="Iwasaki H."/>
        </authorList>
    </citation>
    <scope>NUCLEOTIDE SEQUENCE</scope>
    <source>
        <strain evidence="3">N6</strain>
    </source>
</reference>